<dbReference type="EMBL" id="JWZT01003181">
    <property type="protein sequence ID" value="KII67461.1"/>
    <property type="molecule type" value="Genomic_DNA"/>
</dbReference>
<reference evidence="1 2" key="1">
    <citation type="journal article" date="2014" name="Genome Biol. Evol.">
        <title>The genome of the myxosporean Thelohanellus kitauei shows adaptations to nutrient acquisition within its fish host.</title>
        <authorList>
            <person name="Yang Y."/>
            <person name="Xiong J."/>
            <person name="Zhou Z."/>
            <person name="Huo F."/>
            <person name="Miao W."/>
            <person name="Ran C."/>
            <person name="Liu Y."/>
            <person name="Zhang J."/>
            <person name="Feng J."/>
            <person name="Wang M."/>
            <person name="Wang M."/>
            <person name="Wang L."/>
            <person name="Yao B."/>
        </authorList>
    </citation>
    <scope>NUCLEOTIDE SEQUENCE [LARGE SCALE GENOMIC DNA]</scope>
    <source>
        <strain evidence="1">Wuqing</strain>
    </source>
</reference>
<proteinExistence type="predicted"/>
<name>A0A0C2MJT9_THEKT</name>
<keyword evidence="2" id="KW-1185">Reference proteome</keyword>
<organism evidence="1 2">
    <name type="scientific">Thelohanellus kitauei</name>
    <name type="common">Myxosporean</name>
    <dbReference type="NCBI Taxonomy" id="669202"/>
    <lineage>
        <taxon>Eukaryota</taxon>
        <taxon>Metazoa</taxon>
        <taxon>Cnidaria</taxon>
        <taxon>Myxozoa</taxon>
        <taxon>Myxosporea</taxon>
        <taxon>Bivalvulida</taxon>
        <taxon>Platysporina</taxon>
        <taxon>Myxobolidae</taxon>
        <taxon>Thelohanellus</taxon>
    </lineage>
</organism>
<comment type="caution">
    <text evidence="1">The sequence shown here is derived from an EMBL/GenBank/DDBJ whole genome shotgun (WGS) entry which is preliminary data.</text>
</comment>
<evidence type="ECO:0000313" key="2">
    <source>
        <dbReference type="Proteomes" id="UP000031668"/>
    </source>
</evidence>
<evidence type="ECO:0000313" key="1">
    <source>
        <dbReference type="EMBL" id="KII67461.1"/>
    </source>
</evidence>
<dbReference type="AlphaFoldDB" id="A0A0C2MJT9"/>
<accession>A0A0C2MJT9</accession>
<dbReference type="OrthoDB" id="10047020at2759"/>
<gene>
    <name evidence="1" type="ORF">RF11_07453</name>
</gene>
<dbReference type="Proteomes" id="UP000031668">
    <property type="component" value="Unassembled WGS sequence"/>
</dbReference>
<protein>
    <submittedName>
        <fullName evidence="1">Uncharacterized protein</fullName>
    </submittedName>
</protein>
<sequence length="220" mass="26171">MNKQKNRDKIHSSFLTSNLLFNVIENTTLNESFPRLCTAHLEICLHRLILAITDMEYIKKLQHNQKLFLYENLKRIYLGIINQDFINNVFSTCEYQFLKEMKYKYLDFVGISEFETYKYVMEMTLVSFNESNYLEIRKANYLMSICSDYCNDLSEVPSDNNHAAIISDTTSLTNISHDTKLYMKNTLKGLLRWFIHIFELKFIFGDINSIIRNLDFKRSR</sequence>